<dbReference type="GO" id="GO:0006890">
    <property type="term" value="P:retrograde vesicle-mediated transport, Golgi to endoplasmic reticulum"/>
    <property type="evidence" value="ECO:0007669"/>
    <property type="project" value="InterPro"/>
</dbReference>
<evidence type="ECO:0000256" key="5">
    <source>
        <dbReference type="SAM" id="Phobius"/>
    </source>
</evidence>
<dbReference type="PANTHER" id="PTHR13377">
    <property type="entry name" value="PLACENTAL PROTEIN 6"/>
    <property type="match status" value="1"/>
</dbReference>
<dbReference type="InterPro" id="IPR035952">
    <property type="entry name" value="Rhomboid-like_sf"/>
</dbReference>
<evidence type="ECO:0000256" key="1">
    <source>
        <dbReference type="ARBA" id="ARBA00004141"/>
    </source>
</evidence>
<dbReference type="SUPFAM" id="SSF144091">
    <property type="entry name" value="Rhomboid-like"/>
    <property type="match status" value="1"/>
</dbReference>
<dbReference type="PANTHER" id="PTHR13377:SF3">
    <property type="entry name" value="TRANSMEMBRANE PROTEIN 115"/>
    <property type="match status" value="1"/>
</dbReference>
<keyword evidence="7" id="KW-0378">Hydrolase</keyword>
<dbReference type="InterPro" id="IPR022764">
    <property type="entry name" value="Peptidase_S54_rhomboid_dom"/>
</dbReference>
<evidence type="ECO:0000256" key="2">
    <source>
        <dbReference type="ARBA" id="ARBA00022692"/>
    </source>
</evidence>
<keyword evidence="2 5" id="KW-0812">Transmembrane</keyword>
<dbReference type="RefSeq" id="WP_083346694.1">
    <property type="nucleotide sequence ID" value="NZ_LT629690.1"/>
</dbReference>
<proteinExistence type="predicted"/>
<feature type="domain" description="Peptidase S54 rhomboid" evidence="6">
    <location>
        <begin position="61"/>
        <end position="201"/>
    </location>
</feature>
<name>A0A1G7QT38_9BACT</name>
<gene>
    <name evidence="7" type="ORF">SAMN05444167_3992</name>
</gene>
<reference evidence="7 8" key="1">
    <citation type="submission" date="2016-10" db="EMBL/GenBank/DDBJ databases">
        <authorList>
            <person name="de Groot N.N."/>
        </authorList>
    </citation>
    <scope>NUCLEOTIDE SEQUENCE [LARGE SCALE GENOMIC DNA]</scope>
    <source>
        <strain evidence="7 8">GAS232</strain>
    </source>
</reference>
<comment type="subcellular location">
    <subcellularLocation>
        <location evidence="1">Membrane</location>
        <topology evidence="1">Multi-pass membrane protein</topology>
    </subcellularLocation>
</comment>
<feature type="transmembrane region" description="Helical" evidence="5">
    <location>
        <begin position="178"/>
        <end position="202"/>
    </location>
</feature>
<dbReference type="GO" id="GO:0016020">
    <property type="term" value="C:membrane"/>
    <property type="evidence" value="ECO:0007669"/>
    <property type="project" value="UniProtKB-SubCell"/>
</dbReference>
<dbReference type="InterPro" id="IPR013861">
    <property type="entry name" value="TMEM115/Pdh1/Rbl19"/>
</dbReference>
<evidence type="ECO:0000256" key="4">
    <source>
        <dbReference type="ARBA" id="ARBA00023136"/>
    </source>
</evidence>
<dbReference type="Gene3D" id="1.20.1540.10">
    <property type="entry name" value="Rhomboid-like"/>
    <property type="match status" value="1"/>
</dbReference>
<dbReference type="Pfam" id="PF01694">
    <property type="entry name" value="Rhomboid"/>
    <property type="match status" value="1"/>
</dbReference>
<keyword evidence="7" id="KW-0645">Protease</keyword>
<feature type="transmembrane region" description="Helical" evidence="5">
    <location>
        <begin position="21"/>
        <end position="42"/>
    </location>
</feature>
<dbReference type="EMBL" id="LT629690">
    <property type="protein sequence ID" value="SDG01686.1"/>
    <property type="molecule type" value="Genomic_DNA"/>
</dbReference>
<keyword evidence="3 5" id="KW-1133">Transmembrane helix</keyword>
<dbReference type="AlphaFoldDB" id="A0A1G7QT38"/>
<dbReference type="GO" id="GO:0004252">
    <property type="term" value="F:serine-type endopeptidase activity"/>
    <property type="evidence" value="ECO:0007669"/>
    <property type="project" value="InterPro"/>
</dbReference>
<evidence type="ECO:0000313" key="7">
    <source>
        <dbReference type="EMBL" id="SDG01686.1"/>
    </source>
</evidence>
<sequence length="285" mass="32224">MSPRDPVTLTLPPFRGAVRRLVISLLAVYLLTGLLALVSPAVGRFLQLFFLLSPWSVVRHGYIWQLLTYPFFNSGIISFAFALLNLWFTGSMLEDIRGARWFTELFYVSALGGSILATLLTALPPLVTGGRIILPHLDPTTAVGGVGAPLFGVLIAFAIFFGDTEFLLFFVLRAKAKYVVWIGGLIYVAMLIFEGNALWALLAICSGLSGYAYTKLAHRTGLSTSTSERWYGLRNAYYRWKRRRAARKFEVYMRKQDRIVKFDEDGRYIAPEEEESNPQDRKWMN</sequence>
<protein>
    <submittedName>
        <fullName evidence="7">Membrane associated serine protease, rhomboid family</fullName>
    </submittedName>
</protein>
<feature type="transmembrane region" description="Helical" evidence="5">
    <location>
        <begin position="147"/>
        <end position="171"/>
    </location>
</feature>
<evidence type="ECO:0000313" key="8">
    <source>
        <dbReference type="Proteomes" id="UP000182427"/>
    </source>
</evidence>
<dbReference type="GO" id="GO:0006508">
    <property type="term" value="P:proteolysis"/>
    <property type="evidence" value="ECO:0007669"/>
    <property type="project" value="UniProtKB-KW"/>
</dbReference>
<dbReference type="SMART" id="SM01160">
    <property type="entry name" value="DUF1751"/>
    <property type="match status" value="1"/>
</dbReference>
<keyword evidence="8" id="KW-1185">Reference proteome</keyword>
<feature type="transmembrane region" description="Helical" evidence="5">
    <location>
        <begin position="105"/>
        <end position="127"/>
    </location>
</feature>
<evidence type="ECO:0000256" key="3">
    <source>
        <dbReference type="ARBA" id="ARBA00022989"/>
    </source>
</evidence>
<accession>A0A1G7QT38</accession>
<feature type="transmembrane region" description="Helical" evidence="5">
    <location>
        <begin position="62"/>
        <end position="84"/>
    </location>
</feature>
<evidence type="ECO:0000259" key="6">
    <source>
        <dbReference type="Pfam" id="PF01694"/>
    </source>
</evidence>
<dbReference type="Proteomes" id="UP000182427">
    <property type="component" value="Chromosome I"/>
</dbReference>
<keyword evidence="4 5" id="KW-0472">Membrane</keyword>
<organism evidence="7 8">
    <name type="scientific">Terriglobus roseus</name>
    <dbReference type="NCBI Taxonomy" id="392734"/>
    <lineage>
        <taxon>Bacteria</taxon>
        <taxon>Pseudomonadati</taxon>
        <taxon>Acidobacteriota</taxon>
        <taxon>Terriglobia</taxon>
        <taxon>Terriglobales</taxon>
        <taxon>Acidobacteriaceae</taxon>
        <taxon>Terriglobus</taxon>
    </lineage>
</organism>